<dbReference type="RefSeq" id="WP_089680293.1">
    <property type="nucleotide sequence ID" value="NZ_FNIV01000010.1"/>
</dbReference>
<reference evidence="3" key="1">
    <citation type="submission" date="2016-10" db="EMBL/GenBank/DDBJ databases">
        <authorList>
            <person name="Varghese N."/>
            <person name="Submissions S."/>
        </authorList>
    </citation>
    <scope>NUCLEOTIDE SEQUENCE [LARGE SCALE GENOMIC DNA]</scope>
    <source>
        <strain evidence="3">CGMCC 1.6444</strain>
    </source>
</reference>
<dbReference type="OrthoDB" id="6162881at2"/>
<evidence type="ECO:0000256" key="1">
    <source>
        <dbReference type="SAM" id="MobiDB-lite"/>
    </source>
</evidence>
<proteinExistence type="predicted"/>
<evidence type="ECO:0000313" key="3">
    <source>
        <dbReference type="Proteomes" id="UP000199075"/>
    </source>
</evidence>
<feature type="compositionally biased region" description="Basic residues" evidence="1">
    <location>
        <begin position="1"/>
        <end position="10"/>
    </location>
</feature>
<gene>
    <name evidence="2" type="ORF">SAMN04487957_11086</name>
</gene>
<feature type="region of interest" description="Disordered" evidence="1">
    <location>
        <begin position="1"/>
        <end position="20"/>
    </location>
</feature>
<protein>
    <submittedName>
        <fullName evidence="2">Uncharacterized protein</fullName>
    </submittedName>
</protein>
<dbReference type="STRING" id="419597.SAMN04487957_11086"/>
<organism evidence="2 3">
    <name type="scientific">Halomonas shengliensis</name>
    <dbReference type="NCBI Taxonomy" id="419597"/>
    <lineage>
        <taxon>Bacteria</taxon>
        <taxon>Pseudomonadati</taxon>
        <taxon>Pseudomonadota</taxon>
        <taxon>Gammaproteobacteria</taxon>
        <taxon>Oceanospirillales</taxon>
        <taxon>Halomonadaceae</taxon>
        <taxon>Halomonas</taxon>
    </lineage>
</organism>
<dbReference type="EMBL" id="FNIV01000010">
    <property type="protein sequence ID" value="SDO71053.1"/>
    <property type="molecule type" value="Genomic_DNA"/>
</dbReference>
<name>A0A1H0LSH7_9GAMM</name>
<dbReference type="AlphaFoldDB" id="A0A1H0LSH7"/>
<evidence type="ECO:0000313" key="2">
    <source>
        <dbReference type="EMBL" id="SDO71053.1"/>
    </source>
</evidence>
<feature type="region of interest" description="Disordered" evidence="1">
    <location>
        <begin position="131"/>
        <end position="178"/>
    </location>
</feature>
<feature type="compositionally biased region" description="Basic and acidic residues" evidence="1">
    <location>
        <begin position="141"/>
        <end position="150"/>
    </location>
</feature>
<feature type="compositionally biased region" description="Gly residues" evidence="1">
    <location>
        <begin position="168"/>
        <end position="178"/>
    </location>
</feature>
<sequence>MKPTHLHTQHGTRAARIGTAQGEGQLAGQTLVIYLDLSVEPPATHYIEQARWDAEWQEIPADACPVCHGSGTDQIKRRKDRPCGGCYGLGRVKADGETPKGEWEVAEVAGRVIDRLRAKLERAQSAIEAMQRTPGVPEAIETERERRRQAASDAQAEQERKWREGRGHGPGGARMTGD</sequence>
<accession>A0A1H0LSH7</accession>
<feature type="compositionally biased region" description="Basic and acidic residues" evidence="1">
    <location>
        <begin position="157"/>
        <end position="167"/>
    </location>
</feature>
<keyword evidence="3" id="KW-1185">Reference proteome</keyword>
<dbReference type="Proteomes" id="UP000199075">
    <property type="component" value="Unassembled WGS sequence"/>
</dbReference>